<reference evidence="3 4" key="1">
    <citation type="journal article" date="2020" name="ISME J.">
        <title>Uncovering the hidden diversity of litter-decomposition mechanisms in mushroom-forming fungi.</title>
        <authorList>
            <person name="Floudas D."/>
            <person name="Bentzer J."/>
            <person name="Ahren D."/>
            <person name="Johansson T."/>
            <person name="Persson P."/>
            <person name="Tunlid A."/>
        </authorList>
    </citation>
    <scope>NUCLEOTIDE SEQUENCE [LARGE SCALE GENOMIC DNA]</scope>
    <source>
        <strain evidence="3 4">CBS 406.79</strain>
    </source>
</reference>
<dbReference type="OrthoDB" id="498125at2759"/>
<dbReference type="PROSITE" id="PS00061">
    <property type="entry name" value="ADH_SHORT"/>
    <property type="match status" value="1"/>
</dbReference>
<evidence type="ECO:0000313" key="4">
    <source>
        <dbReference type="Proteomes" id="UP000518752"/>
    </source>
</evidence>
<evidence type="ECO:0000256" key="2">
    <source>
        <dbReference type="ARBA" id="ARBA00022857"/>
    </source>
</evidence>
<dbReference type="PRINTS" id="PR00081">
    <property type="entry name" value="GDHRDH"/>
</dbReference>
<dbReference type="FunFam" id="3.40.50.720:FF:000084">
    <property type="entry name" value="Short-chain dehydrogenase reductase"/>
    <property type="match status" value="1"/>
</dbReference>
<sequence length="242" mass="25606">MAANSLRNAIITGASQGIGKAIALRLAKDGFRIALNDVPSKKEQLDSISDEIERRTGNKACIAVADVTNEGQVEEMVGKATTELGGIDVMVANAGVLHENSKIVDMPADMWEKVFAVNARGVFLCYKHAARQMIAQGRGGRIIGAASVASKRAGMEHGAYGASKFAVRGLTQAAAQELGQYGITVNAYAPGNPMTEKFASHAEALAPYGWSTPTNYKFGEPEDVASLVSYLASKEAHYITGK</sequence>
<gene>
    <name evidence="3" type="ORF">D9757_003680</name>
</gene>
<name>A0A8H5HUP1_9AGAR</name>
<dbReference type="EMBL" id="JAACJN010000019">
    <property type="protein sequence ID" value="KAF5389911.1"/>
    <property type="molecule type" value="Genomic_DNA"/>
</dbReference>
<dbReference type="InterPro" id="IPR002347">
    <property type="entry name" value="SDR_fam"/>
</dbReference>
<proteinExistence type="inferred from homology"/>
<dbReference type="Proteomes" id="UP000518752">
    <property type="component" value="Unassembled WGS sequence"/>
</dbReference>
<dbReference type="PANTHER" id="PTHR42760">
    <property type="entry name" value="SHORT-CHAIN DEHYDROGENASES/REDUCTASES FAMILY MEMBER"/>
    <property type="match status" value="1"/>
</dbReference>
<dbReference type="Pfam" id="PF13561">
    <property type="entry name" value="adh_short_C2"/>
    <property type="match status" value="1"/>
</dbReference>
<accession>A0A8H5HUP1</accession>
<comment type="caution">
    <text evidence="3">The sequence shown here is derived from an EMBL/GenBank/DDBJ whole genome shotgun (WGS) entry which is preliminary data.</text>
</comment>
<dbReference type="PANTHER" id="PTHR42760:SF121">
    <property type="entry name" value="3-OXOACYL-(ACYL-CARRIER-PROTEIN) REDUCTASE"/>
    <property type="match status" value="1"/>
</dbReference>
<dbReference type="PRINTS" id="PR00080">
    <property type="entry name" value="SDRFAMILY"/>
</dbReference>
<dbReference type="GO" id="GO:0048038">
    <property type="term" value="F:quinone binding"/>
    <property type="evidence" value="ECO:0007669"/>
    <property type="project" value="TreeGrafter"/>
</dbReference>
<dbReference type="InterPro" id="IPR020904">
    <property type="entry name" value="Sc_DH/Rdtase_CS"/>
</dbReference>
<protein>
    <submittedName>
        <fullName evidence="3">Uncharacterized protein</fullName>
    </submittedName>
</protein>
<dbReference type="GO" id="GO:0016616">
    <property type="term" value="F:oxidoreductase activity, acting on the CH-OH group of donors, NAD or NADP as acceptor"/>
    <property type="evidence" value="ECO:0007669"/>
    <property type="project" value="TreeGrafter"/>
</dbReference>
<keyword evidence="2" id="KW-0521">NADP</keyword>
<keyword evidence="4" id="KW-1185">Reference proteome</keyword>
<dbReference type="Gene3D" id="3.40.50.720">
    <property type="entry name" value="NAD(P)-binding Rossmann-like Domain"/>
    <property type="match status" value="1"/>
</dbReference>
<evidence type="ECO:0000256" key="1">
    <source>
        <dbReference type="ARBA" id="ARBA00006484"/>
    </source>
</evidence>
<dbReference type="SUPFAM" id="SSF51735">
    <property type="entry name" value="NAD(P)-binding Rossmann-fold domains"/>
    <property type="match status" value="1"/>
</dbReference>
<dbReference type="AlphaFoldDB" id="A0A8H5HUP1"/>
<comment type="similarity">
    <text evidence="1">Belongs to the short-chain dehydrogenases/reductases (SDR) family.</text>
</comment>
<dbReference type="InterPro" id="IPR036291">
    <property type="entry name" value="NAD(P)-bd_dom_sf"/>
</dbReference>
<evidence type="ECO:0000313" key="3">
    <source>
        <dbReference type="EMBL" id="KAF5389911.1"/>
    </source>
</evidence>
<organism evidence="3 4">
    <name type="scientific">Collybiopsis confluens</name>
    <dbReference type="NCBI Taxonomy" id="2823264"/>
    <lineage>
        <taxon>Eukaryota</taxon>
        <taxon>Fungi</taxon>
        <taxon>Dikarya</taxon>
        <taxon>Basidiomycota</taxon>
        <taxon>Agaricomycotina</taxon>
        <taxon>Agaricomycetes</taxon>
        <taxon>Agaricomycetidae</taxon>
        <taxon>Agaricales</taxon>
        <taxon>Marasmiineae</taxon>
        <taxon>Omphalotaceae</taxon>
        <taxon>Collybiopsis</taxon>
    </lineage>
</organism>
<dbReference type="GO" id="GO:0006633">
    <property type="term" value="P:fatty acid biosynthetic process"/>
    <property type="evidence" value="ECO:0007669"/>
    <property type="project" value="TreeGrafter"/>
</dbReference>